<evidence type="ECO:0008006" key="3">
    <source>
        <dbReference type="Google" id="ProtNLM"/>
    </source>
</evidence>
<dbReference type="EMBL" id="JAGHQL010000334">
    <property type="protein sequence ID" value="KAH0533855.1"/>
    <property type="molecule type" value="Genomic_DNA"/>
</dbReference>
<dbReference type="OrthoDB" id="5418054at2759"/>
<dbReference type="AlphaFoldDB" id="A0A9P8HYM4"/>
<name>A0A9P8HYM4_9PEZI</name>
<reference evidence="1" key="1">
    <citation type="submission" date="2021-03" db="EMBL/GenBank/DDBJ databases">
        <title>Comparative genomics and phylogenomic investigation of the class Geoglossomycetes provide insights into ecological specialization and systematics.</title>
        <authorList>
            <person name="Melie T."/>
            <person name="Pirro S."/>
            <person name="Miller A.N."/>
            <person name="Quandt A."/>
        </authorList>
    </citation>
    <scope>NUCLEOTIDE SEQUENCE</scope>
    <source>
        <strain evidence="1">GBOQ0MN5Z8</strain>
    </source>
</reference>
<dbReference type="Proteomes" id="UP000698800">
    <property type="component" value="Unassembled WGS sequence"/>
</dbReference>
<sequence>MAVDLLDLLAVTPADDVKVKASPAMQGRMGDDAESKTPMAKLVDPFRVLDDLCLSILIDHLRLRELIHCSGVSRLWRARLDIVLMDSRIRTHFPFYNPLPNVACDKRVSNLRRLALRESSLSHAKPTWHGKIHGAERYSMGAHFAAWSKVMTSEINWINLPHTRAKSLKLSTGGSFQVEDVLVNDSGVLFVRGVLEGRLGRMWRDQAYQLTSETLLWRKDTLIPKRTKPLFLSPKRAYFLYYQVDAIPRTVGLRLQAVSLARGDVLYELEISPIPLQDFSRSMYKFLHLRGRDYIIDLSWKHGFSIIDGKTGTVLQQVKHKDVCGYNVMAVPNTASREFILWSPPLCVKELTSEGLNSLARRVTVEKFTLGIDGKFACTRVRTVHASGANFVVHPYEDYGFSLGIQGLNVLKIIPDTTDTTQDPPVEGWMGQRYRVSESKLVEALWIGVRWWEPNRPVVILNEGRVMFDDTEGDDRTLHIMEFGPKGRVWGNSCATGISDGSWVFSMGH</sequence>
<comment type="caution">
    <text evidence="1">The sequence shown here is derived from an EMBL/GenBank/DDBJ whole genome shotgun (WGS) entry which is preliminary data.</text>
</comment>
<accession>A0A9P8HYM4</accession>
<organism evidence="1 2">
    <name type="scientific">Glutinoglossum americanum</name>
    <dbReference type="NCBI Taxonomy" id="1670608"/>
    <lineage>
        <taxon>Eukaryota</taxon>
        <taxon>Fungi</taxon>
        <taxon>Dikarya</taxon>
        <taxon>Ascomycota</taxon>
        <taxon>Pezizomycotina</taxon>
        <taxon>Geoglossomycetes</taxon>
        <taxon>Geoglossales</taxon>
        <taxon>Geoglossaceae</taxon>
        <taxon>Glutinoglossum</taxon>
    </lineage>
</organism>
<protein>
    <recommendedName>
        <fullName evidence="3">F-box domain-containing protein</fullName>
    </recommendedName>
</protein>
<proteinExistence type="predicted"/>
<keyword evidence="2" id="KW-1185">Reference proteome</keyword>
<evidence type="ECO:0000313" key="2">
    <source>
        <dbReference type="Proteomes" id="UP000698800"/>
    </source>
</evidence>
<evidence type="ECO:0000313" key="1">
    <source>
        <dbReference type="EMBL" id="KAH0533855.1"/>
    </source>
</evidence>
<gene>
    <name evidence="1" type="ORF">FGG08_007519</name>
</gene>